<reference evidence="2" key="1">
    <citation type="journal article" date="2020" name="Fungal Divers.">
        <title>Resolving the Mortierellaceae phylogeny through synthesis of multi-gene phylogenetics and phylogenomics.</title>
        <authorList>
            <person name="Vandepol N."/>
            <person name="Liber J."/>
            <person name="Desiro A."/>
            <person name="Na H."/>
            <person name="Kennedy M."/>
            <person name="Barry K."/>
            <person name="Grigoriev I.V."/>
            <person name="Miller A.N."/>
            <person name="O'Donnell K."/>
            <person name="Stajich J.E."/>
            <person name="Bonito G."/>
        </authorList>
    </citation>
    <scope>NUCLEOTIDE SEQUENCE</scope>
    <source>
        <strain evidence="2">NVP60</strain>
    </source>
</reference>
<dbReference type="SMART" id="SM01228">
    <property type="entry name" value="GIDA_assoc_3"/>
    <property type="match status" value="1"/>
</dbReference>
<dbReference type="InterPro" id="IPR047001">
    <property type="entry name" value="MnmG_C_subdom"/>
</dbReference>
<keyword evidence="3" id="KW-1185">Reference proteome</keyword>
<dbReference type="GO" id="GO:0030488">
    <property type="term" value="P:tRNA methylation"/>
    <property type="evidence" value="ECO:0007669"/>
    <property type="project" value="TreeGrafter"/>
</dbReference>
<dbReference type="PANTHER" id="PTHR11806">
    <property type="entry name" value="GLUCOSE INHIBITED DIVISION PROTEIN A"/>
    <property type="match status" value="1"/>
</dbReference>
<dbReference type="EMBL" id="JAAAIN010000006">
    <property type="protein sequence ID" value="KAG0323265.1"/>
    <property type="molecule type" value="Genomic_DNA"/>
</dbReference>
<evidence type="ECO:0000313" key="2">
    <source>
        <dbReference type="EMBL" id="KAG0323265.1"/>
    </source>
</evidence>
<sequence length="136" mass="16058">MFTSRAEYRLSLREDNADMRLTEIGWNLGVVDKVRWEIFSRKPIEYEYSLADLLRRPGISYTALMAMQNSVYAPAEALADDEYLRQQIQEQVEISLKYEGYIERQANEIERNEAHENTSLPNKFDYTKDKLHEFPA</sequence>
<protein>
    <recommendedName>
        <fullName evidence="1">tRNA uridine 5-carboxymethylaminomethyl modification enzyme C-terminal subdomain domain-containing protein</fullName>
    </recommendedName>
</protein>
<comment type="caution">
    <text evidence="2">The sequence shown here is derived from an EMBL/GenBank/DDBJ whole genome shotgun (WGS) entry which is preliminary data.</text>
</comment>
<evidence type="ECO:0000259" key="1">
    <source>
        <dbReference type="SMART" id="SM01228"/>
    </source>
</evidence>
<dbReference type="GO" id="GO:0050660">
    <property type="term" value="F:flavin adenine dinucleotide binding"/>
    <property type="evidence" value="ECO:0007669"/>
    <property type="project" value="InterPro"/>
</dbReference>
<dbReference type="Gene3D" id="1.10.10.1800">
    <property type="entry name" value="tRNA uridine 5-carboxymethylaminomethyl modification enzyme MnmG/GidA"/>
    <property type="match status" value="1"/>
</dbReference>
<organism evidence="2 3">
    <name type="scientific">Linnemannia gamsii</name>
    <dbReference type="NCBI Taxonomy" id="64522"/>
    <lineage>
        <taxon>Eukaryota</taxon>
        <taxon>Fungi</taxon>
        <taxon>Fungi incertae sedis</taxon>
        <taxon>Mucoromycota</taxon>
        <taxon>Mortierellomycotina</taxon>
        <taxon>Mortierellomycetes</taxon>
        <taxon>Mortierellales</taxon>
        <taxon>Mortierellaceae</taxon>
        <taxon>Linnemannia</taxon>
    </lineage>
</organism>
<dbReference type="GO" id="GO:0002098">
    <property type="term" value="P:tRNA wobble uridine modification"/>
    <property type="evidence" value="ECO:0007669"/>
    <property type="project" value="TreeGrafter"/>
</dbReference>
<feature type="domain" description="tRNA uridine 5-carboxymethylaminomethyl modification enzyme C-terminal subdomain" evidence="1">
    <location>
        <begin position="96"/>
        <end position="132"/>
    </location>
</feature>
<dbReference type="PANTHER" id="PTHR11806:SF0">
    <property type="entry name" value="PROTEIN MTO1 HOMOLOG, MITOCHONDRIAL"/>
    <property type="match status" value="1"/>
</dbReference>
<dbReference type="InterPro" id="IPR049312">
    <property type="entry name" value="GIDA_C_N"/>
</dbReference>
<dbReference type="InterPro" id="IPR002218">
    <property type="entry name" value="MnmG-rel"/>
</dbReference>
<dbReference type="Proteomes" id="UP000823405">
    <property type="component" value="Unassembled WGS sequence"/>
</dbReference>
<dbReference type="Pfam" id="PF21680">
    <property type="entry name" value="GIDA_C_1st"/>
    <property type="match status" value="1"/>
</dbReference>
<gene>
    <name evidence="2" type="ORF">BGZ97_011016</name>
</gene>
<name>A0A9P6RRI5_9FUNG</name>
<dbReference type="OrthoDB" id="2442939at2759"/>
<accession>A0A9P6RRI5</accession>
<dbReference type="GO" id="GO:0005829">
    <property type="term" value="C:cytosol"/>
    <property type="evidence" value="ECO:0007669"/>
    <property type="project" value="TreeGrafter"/>
</dbReference>
<dbReference type="AlphaFoldDB" id="A0A9P6RRI5"/>
<proteinExistence type="predicted"/>
<evidence type="ECO:0000313" key="3">
    <source>
        <dbReference type="Proteomes" id="UP000823405"/>
    </source>
</evidence>